<sequence length="795" mass="88642">MLTNYLKIALRQLWRNRLLTTINVLGLAVGLACVVVLILFAQKGLSWDSFHPNNDRIYAVQTQDGKSGESYNQTVYPLLDQLLRDYPEIEAGTHVQNWNRPWISYSGKDVQEATDYVDSTFFRVFQLPLKYGNATTALQNRYSVVLSEKTAQKIFGEINPVGKRVTLNDTLQYTVTGVLAPIPGNSSLQFEVMLPAANLLADAGFRENANWYNTFATIFVLLKPGTDKARLEAKFPQLVKAHFAAEAQNRTISLGLFKNFIHTENPTFKNLIGGAIAIAVFLLLILSINLVNLNTASALPRAKEVAMRQVVGATKQLVLRQFWIESGVVVGLSLLLSVPFAVYYLIPRFNALRDGNMQLVLSWAADYPTILTVLGLALAVAVVAGTYPALYLMSLKTTDAVKGKLSTNPKQGRLRQNVLIVLQFTLAVLLMLGTIGMREQLQYMKRANLGYDQANVLVFKTDLAYRNPTAAQSQGKAIFNRLRQNPDVVSFTSSELTPVYYWNNFNQYYPDGDEARKIRVRHVTGAVNYTQTFRIPMLEGRNFADTTPADSANRAVVVNESLMKALGWTTAVGRKLRQQSDPNVYTIIGVTKDYHYRDLSDKVEPMLQWYPGREQLSNFLSVRLTDEAKAPALIRELEGQFKKIPARRALSYTYLTDEVVKAYKPIDNIWQMISFVTFIAIMTACAGIFGLITLVARQRTKEIGVRRVLGASVASITTLLSSDFLKLVGIAILIAAPVGWWLGQQMLGYFAYHTAIQWWYIAVAAALAIGIALASVLFQALRAALANPVQSLRSE</sequence>
<comment type="subcellular location">
    <subcellularLocation>
        <location evidence="1">Cell membrane</location>
        <topology evidence="1">Multi-pass membrane protein</topology>
    </subcellularLocation>
</comment>
<evidence type="ECO:0000256" key="1">
    <source>
        <dbReference type="ARBA" id="ARBA00004651"/>
    </source>
</evidence>
<evidence type="ECO:0000313" key="9">
    <source>
        <dbReference type="EMBL" id="MBO0930830.1"/>
    </source>
</evidence>
<dbReference type="PROSITE" id="PS51257">
    <property type="entry name" value="PROKAR_LIPOPROTEIN"/>
    <property type="match status" value="1"/>
</dbReference>
<comment type="caution">
    <text evidence="9">The sequence shown here is derived from an EMBL/GenBank/DDBJ whole genome shotgun (WGS) entry which is preliminary data.</text>
</comment>
<feature type="transmembrane region" description="Helical" evidence="6">
    <location>
        <begin position="669"/>
        <end position="696"/>
    </location>
</feature>
<feature type="domain" description="MacB-like periplasmic core" evidence="8">
    <location>
        <begin position="427"/>
        <end position="638"/>
    </location>
</feature>
<dbReference type="GO" id="GO:0022857">
    <property type="term" value="F:transmembrane transporter activity"/>
    <property type="evidence" value="ECO:0007669"/>
    <property type="project" value="TreeGrafter"/>
</dbReference>
<evidence type="ECO:0000259" key="7">
    <source>
        <dbReference type="Pfam" id="PF02687"/>
    </source>
</evidence>
<dbReference type="InterPro" id="IPR003838">
    <property type="entry name" value="ABC3_permease_C"/>
</dbReference>
<keyword evidence="2" id="KW-1003">Cell membrane</keyword>
<accession>A0A939G4A9</accession>
<keyword evidence="5 6" id="KW-0472">Membrane</keyword>
<feature type="transmembrane region" description="Helical" evidence="6">
    <location>
        <begin position="758"/>
        <end position="778"/>
    </location>
</feature>
<evidence type="ECO:0000256" key="4">
    <source>
        <dbReference type="ARBA" id="ARBA00022989"/>
    </source>
</evidence>
<dbReference type="InterPro" id="IPR050250">
    <property type="entry name" value="Macrolide_Exporter_MacB"/>
</dbReference>
<evidence type="ECO:0000259" key="8">
    <source>
        <dbReference type="Pfam" id="PF12704"/>
    </source>
</evidence>
<dbReference type="RefSeq" id="WP_207334778.1">
    <property type="nucleotide sequence ID" value="NZ_JAFMYU010000004.1"/>
</dbReference>
<dbReference type="Proteomes" id="UP000664795">
    <property type="component" value="Unassembled WGS sequence"/>
</dbReference>
<dbReference type="EMBL" id="JAFMYU010000004">
    <property type="protein sequence ID" value="MBO0930830.1"/>
    <property type="molecule type" value="Genomic_DNA"/>
</dbReference>
<protein>
    <submittedName>
        <fullName evidence="9">ABC transporter permease</fullName>
    </submittedName>
</protein>
<feature type="transmembrane region" description="Helical" evidence="6">
    <location>
        <begin position="271"/>
        <end position="293"/>
    </location>
</feature>
<feature type="transmembrane region" description="Helical" evidence="6">
    <location>
        <begin position="367"/>
        <end position="393"/>
    </location>
</feature>
<feature type="domain" description="ABC3 transporter permease C-terminal" evidence="7">
    <location>
        <begin position="277"/>
        <end position="395"/>
    </location>
</feature>
<evidence type="ECO:0000256" key="3">
    <source>
        <dbReference type="ARBA" id="ARBA00022692"/>
    </source>
</evidence>
<evidence type="ECO:0000313" key="10">
    <source>
        <dbReference type="Proteomes" id="UP000664795"/>
    </source>
</evidence>
<dbReference type="Pfam" id="PF12704">
    <property type="entry name" value="MacB_PCD"/>
    <property type="match status" value="2"/>
</dbReference>
<dbReference type="GO" id="GO:0005886">
    <property type="term" value="C:plasma membrane"/>
    <property type="evidence" value="ECO:0007669"/>
    <property type="project" value="UniProtKB-SubCell"/>
</dbReference>
<feature type="transmembrane region" description="Helical" evidence="6">
    <location>
        <begin position="322"/>
        <end position="347"/>
    </location>
</feature>
<dbReference type="Pfam" id="PF02687">
    <property type="entry name" value="FtsX"/>
    <property type="match status" value="2"/>
</dbReference>
<dbReference type="PANTHER" id="PTHR30572:SF18">
    <property type="entry name" value="ABC-TYPE MACROLIDE FAMILY EXPORT SYSTEM PERMEASE COMPONENT 2"/>
    <property type="match status" value="1"/>
</dbReference>
<feature type="transmembrane region" description="Helical" evidence="6">
    <location>
        <begin position="708"/>
        <end position="738"/>
    </location>
</feature>
<feature type="domain" description="MacB-like periplasmic core" evidence="8">
    <location>
        <begin position="20"/>
        <end position="236"/>
    </location>
</feature>
<evidence type="ECO:0000256" key="6">
    <source>
        <dbReference type="SAM" id="Phobius"/>
    </source>
</evidence>
<reference evidence="9 10" key="1">
    <citation type="submission" date="2021-03" db="EMBL/GenBank/DDBJ databases">
        <title>Fibrella sp. HMF5036 genome sequencing and assembly.</title>
        <authorList>
            <person name="Kang H."/>
            <person name="Kim H."/>
            <person name="Bae S."/>
            <person name="Joh K."/>
        </authorList>
    </citation>
    <scope>NUCLEOTIDE SEQUENCE [LARGE SCALE GENOMIC DNA]</scope>
    <source>
        <strain evidence="9 10">HMF5036</strain>
    </source>
</reference>
<dbReference type="PANTHER" id="PTHR30572">
    <property type="entry name" value="MEMBRANE COMPONENT OF TRANSPORTER-RELATED"/>
    <property type="match status" value="1"/>
</dbReference>
<organism evidence="9 10">
    <name type="scientific">Fibrella aquatilis</name>
    <dbReference type="NCBI Taxonomy" id="2817059"/>
    <lineage>
        <taxon>Bacteria</taxon>
        <taxon>Pseudomonadati</taxon>
        <taxon>Bacteroidota</taxon>
        <taxon>Cytophagia</taxon>
        <taxon>Cytophagales</taxon>
        <taxon>Spirosomataceae</taxon>
        <taxon>Fibrella</taxon>
    </lineage>
</organism>
<feature type="domain" description="ABC3 transporter permease C-terminal" evidence="7">
    <location>
        <begin position="675"/>
        <end position="786"/>
    </location>
</feature>
<keyword evidence="10" id="KW-1185">Reference proteome</keyword>
<gene>
    <name evidence="9" type="ORF">J2I48_07505</name>
</gene>
<proteinExistence type="predicted"/>
<name>A0A939G4A9_9BACT</name>
<evidence type="ECO:0000256" key="2">
    <source>
        <dbReference type="ARBA" id="ARBA00022475"/>
    </source>
</evidence>
<keyword evidence="4 6" id="KW-1133">Transmembrane helix</keyword>
<evidence type="ECO:0000256" key="5">
    <source>
        <dbReference type="ARBA" id="ARBA00023136"/>
    </source>
</evidence>
<dbReference type="AlphaFoldDB" id="A0A939G4A9"/>
<keyword evidence="3 6" id="KW-0812">Transmembrane</keyword>
<feature type="transmembrane region" description="Helical" evidence="6">
    <location>
        <begin position="21"/>
        <end position="41"/>
    </location>
</feature>
<dbReference type="InterPro" id="IPR025857">
    <property type="entry name" value="MacB_PCD"/>
</dbReference>
<feature type="transmembrane region" description="Helical" evidence="6">
    <location>
        <begin position="414"/>
        <end position="437"/>
    </location>
</feature>